<sequence>MASKKAFITGITGQDGSYLTEFLLEKGYEVAGLIRRNVAGDLGNIKHLRDEIQLFYGDLQSPESVAQALYDFKPNEIYNLAAQSSPLASFKDKIGTMMITGVGAVQVFERAKDIVPEAKIYQASTSEMFGETKEVPQTEQTRMIAANPYAAAKLYAHQMASIARRDKKKPQFICCGILFNHESPRRGINFITRKVSVGVACIKNGKKDKIPLNEAGEPIVQNGKIKLGWLGFKRDWGYSKDYVEGMWLMLQADQADDYILSTNKTWTGEDLCREAFATVGIDNWQDYIETDDRFVPPVETGPLMGDYTKAKTKLGWEPKTSFPELIKMMVTSDLAKFS</sequence>
<evidence type="ECO:0000259" key="7">
    <source>
        <dbReference type="Pfam" id="PF16363"/>
    </source>
</evidence>
<dbReference type="SUPFAM" id="SSF51735">
    <property type="entry name" value="NAD(P)-binding Rossmann-fold domains"/>
    <property type="match status" value="1"/>
</dbReference>
<dbReference type="CDD" id="cd05260">
    <property type="entry name" value="GDP_MD_SDR_e"/>
    <property type="match status" value="1"/>
</dbReference>
<gene>
    <name evidence="8" type="ORF">A3D25_02445</name>
</gene>
<dbReference type="InterPro" id="IPR006368">
    <property type="entry name" value="GDP_Man_deHydtase"/>
</dbReference>
<evidence type="ECO:0000256" key="2">
    <source>
        <dbReference type="ARBA" id="ARBA00001937"/>
    </source>
</evidence>
<evidence type="ECO:0000256" key="4">
    <source>
        <dbReference type="ARBA" id="ARBA00011989"/>
    </source>
</evidence>
<feature type="domain" description="NAD(P)-binding" evidence="7">
    <location>
        <begin position="7"/>
        <end position="329"/>
    </location>
</feature>
<accession>A0A1F5KL63</accession>
<dbReference type="Gene3D" id="3.90.25.10">
    <property type="entry name" value="UDP-galactose 4-epimerase, domain 1"/>
    <property type="match status" value="1"/>
</dbReference>
<evidence type="ECO:0000256" key="5">
    <source>
        <dbReference type="ARBA" id="ARBA00023239"/>
    </source>
</evidence>
<organism evidence="8 9">
    <name type="scientific">Candidatus Daviesbacteria bacterium RIFCSPHIGHO2_02_FULL_43_12</name>
    <dbReference type="NCBI Taxonomy" id="1797776"/>
    <lineage>
        <taxon>Bacteria</taxon>
        <taxon>Candidatus Daviesiibacteriota</taxon>
    </lineage>
</organism>
<proteinExistence type="inferred from homology"/>
<comment type="catalytic activity">
    <reaction evidence="1">
        <text>GDP-alpha-D-mannose = GDP-4-dehydro-alpha-D-rhamnose + H2O</text>
        <dbReference type="Rhea" id="RHEA:23820"/>
        <dbReference type="ChEBI" id="CHEBI:15377"/>
        <dbReference type="ChEBI" id="CHEBI:57527"/>
        <dbReference type="ChEBI" id="CHEBI:57964"/>
        <dbReference type="EC" id="4.2.1.47"/>
    </reaction>
</comment>
<dbReference type="GO" id="GO:0042351">
    <property type="term" value="P:'de novo' GDP-L-fucose biosynthetic process"/>
    <property type="evidence" value="ECO:0007669"/>
    <property type="project" value="TreeGrafter"/>
</dbReference>
<name>A0A1F5KL63_9BACT</name>
<evidence type="ECO:0000256" key="3">
    <source>
        <dbReference type="ARBA" id="ARBA00009263"/>
    </source>
</evidence>
<dbReference type="PANTHER" id="PTHR43715">
    <property type="entry name" value="GDP-MANNOSE 4,6-DEHYDRATASE"/>
    <property type="match status" value="1"/>
</dbReference>
<comment type="caution">
    <text evidence="8">The sequence shown here is derived from an EMBL/GenBank/DDBJ whole genome shotgun (WGS) entry which is preliminary data.</text>
</comment>
<dbReference type="Gene3D" id="3.40.50.720">
    <property type="entry name" value="NAD(P)-binding Rossmann-like Domain"/>
    <property type="match status" value="1"/>
</dbReference>
<dbReference type="FunFam" id="3.40.50.720:FF:000924">
    <property type="entry name" value="GDP-mannose 4,6 dehydratase"/>
    <property type="match status" value="1"/>
</dbReference>
<dbReference type="InterPro" id="IPR036291">
    <property type="entry name" value="NAD(P)-bd_dom_sf"/>
</dbReference>
<dbReference type="PANTHER" id="PTHR43715:SF1">
    <property type="entry name" value="GDP-MANNOSE 4,6 DEHYDRATASE"/>
    <property type="match status" value="1"/>
</dbReference>
<evidence type="ECO:0000256" key="1">
    <source>
        <dbReference type="ARBA" id="ARBA00000188"/>
    </source>
</evidence>
<dbReference type="AlphaFoldDB" id="A0A1F5KL63"/>
<evidence type="ECO:0000256" key="6">
    <source>
        <dbReference type="ARBA" id="ARBA00059383"/>
    </source>
</evidence>
<dbReference type="GO" id="GO:0008446">
    <property type="term" value="F:GDP-mannose 4,6-dehydratase activity"/>
    <property type="evidence" value="ECO:0007669"/>
    <property type="project" value="UniProtKB-EC"/>
</dbReference>
<evidence type="ECO:0000313" key="9">
    <source>
        <dbReference type="Proteomes" id="UP000177328"/>
    </source>
</evidence>
<protein>
    <recommendedName>
        <fullName evidence="4">GDP-mannose 4,6-dehydratase</fullName>
        <ecNumber evidence="4">4.2.1.47</ecNumber>
    </recommendedName>
</protein>
<dbReference type="Pfam" id="PF16363">
    <property type="entry name" value="GDP_Man_Dehyd"/>
    <property type="match status" value="1"/>
</dbReference>
<comment type="similarity">
    <text evidence="3">Belongs to the NAD(P)-dependent epimerase/dehydratase family. GDP-mannose 4,6-dehydratase subfamily.</text>
</comment>
<reference evidence="8 9" key="1">
    <citation type="journal article" date="2016" name="Nat. Commun.">
        <title>Thousands of microbial genomes shed light on interconnected biogeochemical processes in an aquifer system.</title>
        <authorList>
            <person name="Anantharaman K."/>
            <person name="Brown C.T."/>
            <person name="Hug L.A."/>
            <person name="Sharon I."/>
            <person name="Castelle C.J."/>
            <person name="Probst A.J."/>
            <person name="Thomas B.C."/>
            <person name="Singh A."/>
            <person name="Wilkins M.J."/>
            <person name="Karaoz U."/>
            <person name="Brodie E.L."/>
            <person name="Williams K.H."/>
            <person name="Hubbard S.S."/>
            <person name="Banfield J.F."/>
        </authorList>
    </citation>
    <scope>NUCLEOTIDE SEQUENCE [LARGE SCALE GENOMIC DNA]</scope>
</reference>
<dbReference type="EC" id="4.2.1.47" evidence="4"/>
<comment type="cofactor">
    <cofactor evidence="2">
        <name>NADP(+)</name>
        <dbReference type="ChEBI" id="CHEBI:58349"/>
    </cofactor>
</comment>
<keyword evidence="5" id="KW-0456">Lyase</keyword>
<dbReference type="EMBL" id="MFDD01000002">
    <property type="protein sequence ID" value="OGE41361.1"/>
    <property type="molecule type" value="Genomic_DNA"/>
</dbReference>
<dbReference type="InterPro" id="IPR016040">
    <property type="entry name" value="NAD(P)-bd_dom"/>
</dbReference>
<dbReference type="Proteomes" id="UP000177328">
    <property type="component" value="Unassembled WGS sequence"/>
</dbReference>
<comment type="function">
    <text evidence="6">Catalyzes the conversion of GDP-D-mannose to GDP-4-dehydro-6-deoxy-D-mannose.</text>
</comment>
<evidence type="ECO:0000313" key="8">
    <source>
        <dbReference type="EMBL" id="OGE41361.1"/>
    </source>
</evidence>